<reference evidence="2" key="2">
    <citation type="submission" date="2010-04" db="EMBL/GenBank/DDBJ databases">
        <authorList>
            <person name="Buell R."/>
            <person name="Hamilton J."/>
            <person name="Hostetler J."/>
        </authorList>
    </citation>
    <scope>NUCLEOTIDE SEQUENCE [LARGE SCALE GENOMIC DNA]</scope>
    <source>
        <strain evidence="2">DAOM:BR144</strain>
    </source>
</reference>
<accession>K3W633</accession>
<sequence>MITELVISAIAEPQGRWMRIQQTVPHITHAKQACTKRIRFSVDGTRVLQVQWGKSVDLSLEIVLC</sequence>
<evidence type="ECO:0000313" key="1">
    <source>
        <dbReference type="EnsemblProtists" id="PYU1_T000424"/>
    </source>
</evidence>
<proteinExistence type="predicted"/>
<dbReference type="EnsemblProtists" id="PYU1_T000424">
    <property type="protein sequence ID" value="PYU1_T000424"/>
    <property type="gene ID" value="PYU1_G000424"/>
</dbReference>
<dbReference type="InParanoid" id="K3W633"/>
<dbReference type="Proteomes" id="UP000019132">
    <property type="component" value="Unassembled WGS sequence"/>
</dbReference>
<reference evidence="1" key="3">
    <citation type="submission" date="2015-02" db="UniProtKB">
        <authorList>
            <consortium name="EnsemblProtists"/>
        </authorList>
    </citation>
    <scope>IDENTIFICATION</scope>
    <source>
        <strain evidence="1">DAOM BR144</strain>
    </source>
</reference>
<reference evidence="2" key="1">
    <citation type="journal article" date="2010" name="Genome Biol.">
        <title>Genome sequence of the necrotrophic plant pathogen Pythium ultimum reveals original pathogenicity mechanisms and effector repertoire.</title>
        <authorList>
            <person name="Levesque C.A."/>
            <person name="Brouwer H."/>
            <person name="Cano L."/>
            <person name="Hamilton J.P."/>
            <person name="Holt C."/>
            <person name="Huitema E."/>
            <person name="Raffaele S."/>
            <person name="Robideau G.P."/>
            <person name="Thines M."/>
            <person name="Win J."/>
            <person name="Zerillo M.M."/>
            <person name="Beakes G.W."/>
            <person name="Boore J.L."/>
            <person name="Busam D."/>
            <person name="Dumas B."/>
            <person name="Ferriera S."/>
            <person name="Fuerstenberg S.I."/>
            <person name="Gachon C.M."/>
            <person name="Gaulin E."/>
            <person name="Govers F."/>
            <person name="Grenville-Briggs L."/>
            <person name="Horner N."/>
            <person name="Hostetler J."/>
            <person name="Jiang R.H."/>
            <person name="Johnson J."/>
            <person name="Krajaejun T."/>
            <person name="Lin H."/>
            <person name="Meijer H.J."/>
            <person name="Moore B."/>
            <person name="Morris P."/>
            <person name="Phuntmart V."/>
            <person name="Puiu D."/>
            <person name="Shetty J."/>
            <person name="Stajich J.E."/>
            <person name="Tripathy S."/>
            <person name="Wawra S."/>
            <person name="van West P."/>
            <person name="Whitty B.R."/>
            <person name="Coutinho P.M."/>
            <person name="Henrissat B."/>
            <person name="Martin F."/>
            <person name="Thomas P.D."/>
            <person name="Tyler B.M."/>
            <person name="De Vries R.P."/>
            <person name="Kamoun S."/>
            <person name="Yandell M."/>
            <person name="Tisserat N."/>
            <person name="Buell C.R."/>
        </authorList>
    </citation>
    <scope>NUCLEOTIDE SEQUENCE</scope>
    <source>
        <strain evidence="2">DAOM:BR144</strain>
    </source>
</reference>
<dbReference type="EMBL" id="GL376636">
    <property type="status" value="NOT_ANNOTATED_CDS"/>
    <property type="molecule type" value="Genomic_DNA"/>
</dbReference>
<dbReference type="HOGENOM" id="CLU_2854597_0_0_1"/>
<dbReference type="VEuPathDB" id="FungiDB:PYU1_G000424"/>
<keyword evidence="2" id="KW-1185">Reference proteome</keyword>
<protein>
    <submittedName>
        <fullName evidence="1">Uncharacterized protein</fullName>
    </submittedName>
</protein>
<organism evidence="1 2">
    <name type="scientific">Globisporangium ultimum (strain ATCC 200006 / CBS 805.95 / DAOM BR144)</name>
    <name type="common">Pythium ultimum</name>
    <dbReference type="NCBI Taxonomy" id="431595"/>
    <lineage>
        <taxon>Eukaryota</taxon>
        <taxon>Sar</taxon>
        <taxon>Stramenopiles</taxon>
        <taxon>Oomycota</taxon>
        <taxon>Peronosporomycetes</taxon>
        <taxon>Pythiales</taxon>
        <taxon>Pythiaceae</taxon>
        <taxon>Globisporangium</taxon>
    </lineage>
</organism>
<evidence type="ECO:0000313" key="2">
    <source>
        <dbReference type="Proteomes" id="UP000019132"/>
    </source>
</evidence>
<name>K3W633_GLOUD</name>
<dbReference type="AlphaFoldDB" id="K3W633"/>